<sequence length="489" mass="54325">MACLKVVSTPPENKDFPDCVQLRGNAATKIGRSAVSCDVCFPQAKIVSRLHLSIIHKAGEDGWFIRDENSRNGTYVNSCKLDKRKLFPLKYGDVVSFGEPWSTGGKLQYMFHVADTEEGDTDDEGADRSISDMETAPSGGSSSIVSEMFKQTMSENSCTSFAGIRQCVKRRRSANGDDCPFSSLMRMVRNHAKKLCLSGCKAKPDQVMAAASAACNAIVSQQTLGEKTESKTQKDASCIPGPCIPLLDHESESCIPLEKPTENMSHHIKEKTCTISEDQPCLVSKRFSELRTELTCSICQDPFLHTNTLECGHSFCEPCINSWLSKCLSCPICRDPVEKPPVKSRCLDKAVEVTLQNNNVTAWEALQQRKAEYEEKVEADLQTKARLEEALEKAIRKGLKCVHIGRPWSKGEQSRFLKGLKYYHGAPREAYCSSVCLTPTFVHRASLHNLTIAASNVQLGSKNNGEDESWNKLDAIQLRNRLCMFLRYG</sequence>
<evidence type="ECO:0000256" key="6">
    <source>
        <dbReference type="PROSITE-ProRule" id="PRU00175"/>
    </source>
</evidence>
<name>A0A7S2RTX7_9STRA</name>
<evidence type="ECO:0000256" key="1">
    <source>
        <dbReference type="ARBA" id="ARBA00005797"/>
    </source>
</evidence>
<evidence type="ECO:0000256" key="2">
    <source>
        <dbReference type="ARBA" id="ARBA00017908"/>
    </source>
</evidence>
<dbReference type="InterPro" id="IPR018957">
    <property type="entry name" value="Znf_C3HC4_RING-type"/>
</dbReference>
<dbReference type="SMART" id="SM00240">
    <property type="entry name" value="FHA"/>
    <property type="match status" value="1"/>
</dbReference>
<dbReference type="InterPro" id="IPR052256">
    <property type="entry name" value="E3_ubiquitin-ligase_CHFR"/>
</dbReference>
<feature type="region of interest" description="Disordered" evidence="8">
    <location>
        <begin position="118"/>
        <end position="142"/>
    </location>
</feature>
<keyword evidence="7" id="KW-0175">Coiled coil</keyword>
<dbReference type="Pfam" id="PF00097">
    <property type="entry name" value="zf-C3HC4"/>
    <property type="match status" value="1"/>
</dbReference>
<dbReference type="InterPro" id="IPR001841">
    <property type="entry name" value="Znf_RING"/>
</dbReference>
<evidence type="ECO:0000259" key="9">
    <source>
        <dbReference type="PROSITE" id="PS50006"/>
    </source>
</evidence>
<dbReference type="InterPro" id="IPR017907">
    <property type="entry name" value="Znf_RING_CS"/>
</dbReference>
<dbReference type="PROSITE" id="PS50089">
    <property type="entry name" value="ZF_RING_2"/>
    <property type="match status" value="1"/>
</dbReference>
<evidence type="ECO:0000256" key="5">
    <source>
        <dbReference type="ARBA" id="ARBA00022833"/>
    </source>
</evidence>
<gene>
    <name evidence="11" type="ORF">QSP1433_LOCUS6611</name>
</gene>
<evidence type="ECO:0000256" key="4">
    <source>
        <dbReference type="ARBA" id="ARBA00022771"/>
    </source>
</evidence>
<dbReference type="PANTHER" id="PTHR16079:SF4">
    <property type="entry name" value="E3 UBIQUITIN-PROTEIN LIGASE CHFR"/>
    <property type="match status" value="1"/>
</dbReference>
<protein>
    <recommendedName>
        <fullName evidence="2">E3 ubiquitin-protein ligase CHFR</fullName>
    </recommendedName>
</protein>
<dbReference type="GO" id="GO:0005634">
    <property type="term" value="C:nucleus"/>
    <property type="evidence" value="ECO:0007669"/>
    <property type="project" value="TreeGrafter"/>
</dbReference>
<evidence type="ECO:0000313" key="11">
    <source>
        <dbReference type="EMBL" id="CAD9679596.1"/>
    </source>
</evidence>
<dbReference type="AlphaFoldDB" id="A0A7S2RTX7"/>
<keyword evidence="5" id="KW-0862">Zinc</keyword>
<evidence type="ECO:0000259" key="10">
    <source>
        <dbReference type="PROSITE" id="PS50089"/>
    </source>
</evidence>
<evidence type="ECO:0000256" key="8">
    <source>
        <dbReference type="SAM" id="MobiDB-lite"/>
    </source>
</evidence>
<feature type="domain" description="RING-type" evidence="10">
    <location>
        <begin position="296"/>
        <end position="334"/>
    </location>
</feature>
<dbReference type="InterPro" id="IPR013083">
    <property type="entry name" value="Znf_RING/FYVE/PHD"/>
</dbReference>
<dbReference type="CDD" id="cd00060">
    <property type="entry name" value="FHA"/>
    <property type="match status" value="1"/>
</dbReference>
<keyword evidence="3" id="KW-0479">Metal-binding</keyword>
<dbReference type="PROSITE" id="PS00518">
    <property type="entry name" value="ZF_RING_1"/>
    <property type="match status" value="1"/>
</dbReference>
<evidence type="ECO:0000256" key="7">
    <source>
        <dbReference type="SAM" id="Coils"/>
    </source>
</evidence>
<dbReference type="EMBL" id="HBHK01010573">
    <property type="protein sequence ID" value="CAD9679596.1"/>
    <property type="molecule type" value="Transcribed_RNA"/>
</dbReference>
<feature type="coiled-coil region" evidence="7">
    <location>
        <begin position="370"/>
        <end position="397"/>
    </location>
</feature>
<comment type="similarity">
    <text evidence="1">Belongs to the CHFR family.</text>
</comment>
<organism evidence="11">
    <name type="scientific">Mucochytrium quahogii</name>
    <dbReference type="NCBI Taxonomy" id="96639"/>
    <lineage>
        <taxon>Eukaryota</taxon>
        <taxon>Sar</taxon>
        <taxon>Stramenopiles</taxon>
        <taxon>Bigyra</taxon>
        <taxon>Labyrinthulomycetes</taxon>
        <taxon>Thraustochytrida</taxon>
        <taxon>Thraustochytriidae</taxon>
        <taxon>Mucochytrium</taxon>
    </lineage>
</organism>
<accession>A0A7S2RTX7</accession>
<dbReference type="InterPro" id="IPR000253">
    <property type="entry name" value="FHA_dom"/>
</dbReference>
<dbReference type="Gene3D" id="3.30.40.10">
    <property type="entry name" value="Zinc/RING finger domain, C3HC4 (zinc finger)"/>
    <property type="match status" value="1"/>
</dbReference>
<dbReference type="GO" id="GO:0006511">
    <property type="term" value="P:ubiquitin-dependent protein catabolic process"/>
    <property type="evidence" value="ECO:0007669"/>
    <property type="project" value="TreeGrafter"/>
</dbReference>
<dbReference type="GO" id="GO:0016567">
    <property type="term" value="P:protein ubiquitination"/>
    <property type="evidence" value="ECO:0007669"/>
    <property type="project" value="TreeGrafter"/>
</dbReference>
<dbReference type="SUPFAM" id="SSF57850">
    <property type="entry name" value="RING/U-box"/>
    <property type="match status" value="1"/>
</dbReference>
<reference evidence="11" key="1">
    <citation type="submission" date="2021-01" db="EMBL/GenBank/DDBJ databases">
        <authorList>
            <person name="Corre E."/>
            <person name="Pelletier E."/>
            <person name="Niang G."/>
            <person name="Scheremetjew M."/>
            <person name="Finn R."/>
            <person name="Kale V."/>
            <person name="Holt S."/>
            <person name="Cochrane G."/>
            <person name="Meng A."/>
            <person name="Brown T."/>
            <person name="Cohen L."/>
        </authorList>
    </citation>
    <scope>NUCLEOTIDE SEQUENCE</scope>
    <source>
        <strain evidence="11">NY070348D</strain>
    </source>
</reference>
<evidence type="ECO:0000256" key="3">
    <source>
        <dbReference type="ARBA" id="ARBA00022723"/>
    </source>
</evidence>
<dbReference type="Gene3D" id="2.60.200.20">
    <property type="match status" value="1"/>
</dbReference>
<keyword evidence="4 6" id="KW-0863">Zinc-finger</keyword>
<feature type="domain" description="FHA" evidence="9">
    <location>
        <begin position="28"/>
        <end position="81"/>
    </location>
</feature>
<dbReference type="PANTHER" id="PTHR16079">
    <property type="entry name" value="UBIQUITIN LIGASE PROTEIN CHFR"/>
    <property type="match status" value="1"/>
</dbReference>
<dbReference type="InterPro" id="IPR008984">
    <property type="entry name" value="SMAD_FHA_dom_sf"/>
</dbReference>
<proteinExistence type="inferred from homology"/>
<dbReference type="SUPFAM" id="SSF49879">
    <property type="entry name" value="SMAD/FHA domain"/>
    <property type="match status" value="1"/>
</dbReference>
<dbReference type="SMART" id="SM00184">
    <property type="entry name" value="RING"/>
    <property type="match status" value="1"/>
</dbReference>
<dbReference type="PROSITE" id="PS50006">
    <property type="entry name" value="FHA_DOMAIN"/>
    <property type="match status" value="1"/>
</dbReference>
<dbReference type="GO" id="GO:0008270">
    <property type="term" value="F:zinc ion binding"/>
    <property type="evidence" value="ECO:0007669"/>
    <property type="project" value="UniProtKB-KW"/>
</dbReference>
<dbReference type="GO" id="GO:0004842">
    <property type="term" value="F:ubiquitin-protein transferase activity"/>
    <property type="evidence" value="ECO:0007669"/>
    <property type="project" value="TreeGrafter"/>
</dbReference>
<dbReference type="Pfam" id="PF00498">
    <property type="entry name" value="FHA"/>
    <property type="match status" value="1"/>
</dbReference>